<evidence type="ECO:0000313" key="2">
    <source>
        <dbReference type="Proteomes" id="UP000499080"/>
    </source>
</evidence>
<proteinExistence type="predicted"/>
<organism evidence="1 2">
    <name type="scientific">Araneus ventricosus</name>
    <name type="common">Orbweaver spider</name>
    <name type="synonym">Epeira ventricosa</name>
    <dbReference type="NCBI Taxonomy" id="182803"/>
    <lineage>
        <taxon>Eukaryota</taxon>
        <taxon>Metazoa</taxon>
        <taxon>Ecdysozoa</taxon>
        <taxon>Arthropoda</taxon>
        <taxon>Chelicerata</taxon>
        <taxon>Arachnida</taxon>
        <taxon>Araneae</taxon>
        <taxon>Araneomorphae</taxon>
        <taxon>Entelegynae</taxon>
        <taxon>Araneoidea</taxon>
        <taxon>Araneidae</taxon>
        <taxon>Araneus</taxon>
    </lineage>
</organism>
<protein>
    <submittedName>
        <fullName evidence="1">Uncharacterized protein</fullName>
    </submittedName>
</protein>
<name>A0A4Y2L0N1_ARAVE</name>
<dbReference type="AlphaFoldDB" id="A0A4Y2L0N1"/>
<gene>
    <name evidence="1" type="ORF">AVEN_16160_1</name>
</gene>
<dbReference type="Proteomes" id="UP000499080">
    <property type="component" value="Unassembled WGS sequence"/>
</dbReference>
<sequence>MLGTWIVRFASNVIIMKAVFLLVVLVALVAMAMAGVHHYKIPSGGDNVDTGHHGGGSIFDTAASLINGII</sequence>
<dbReference type="OrthoDB" id="6467209at2759"/>
<keyword evidence="2" id="KW-1185">Reference proteome</keyword>
<reference evidence="1 2" key="1">
    <citation type="journal article" date="2019" name="Sci. Rep.">
        <title>Orb-weaving spider Araneus ventricosus genome elucidates the spidroin gene catalogue.</title>
        <authorList>
            <person name="Kono N."/>
            <person name="Nakamura H."/>
            <person name="Ohtoshi R."/>
            <person name="Moran D.A.P."/>
            <person name="Shinohara A."/>
            <person name="Yoshida Y."/>
            <person name="Fujiwara M."/>
            <person name="Mori M."/>
            <person name="Tomita M."/>
            <person name="Arakawa K."/>
        </authorList>
    </citation>
    <scope>NUCLEOTIDE SEQUENCE [LARGE SCALE GENOMIC DNA]</scope>
</reference>
<accession>A0A4Y2L0N1</accession>
<comment type="caution">
    <text evidence="1">The sequence shown here is derived from an EMBL/GenBank/DDBJ whole genome shotgun (WGS) entry which is preliminary data.</text>
</comment>
<evidence type="ECO:0000313" key="1">
    <source>
        <dbReference type="EMBL" id="GBN08128.1"/>
    </source>
</evidence>
<dbReference type="EMBL" id="BGPR01005231">
    <property type="protein sequence ID" value="GBN08128.1"/>
    <property type="molecule type" value="Genomic_DNA"/>
</dbReference>